<dbReference type="CDD" id="cd04301">
    <property type="entry name" value="NAT_SF"/>
    <property type="match status" value="1"/>
</dbReference>
<evidence type="ECO:0000259" key="1">
    <source>
        <dbReference type="PROSITE" id="PS51186"/>
    </source>
</evidence>
<dbReference type="Gene3D" id="3.40.630.30">
    <property type="match status" value="1"/>
</dbReference>
<sequence>MTTIRYATEADAPAIAELNIICFQDGPMYRNMFPNIDLLSATPMKISRTYDKLSNPKMHLLVATDSTSNQILGCSRWLMPDLSPIWRSESEMAVLSDEARAKAAQMAQLRPAGMNVAVYDGVMKALEEMRRKYVREGDIVLELLVTHPQHQGKGVGKALLDWGVRMADQKNARIYLEASPEGYPLYRKYGWRDVEDIVIDYSLYGGEGDAKYVVMIREPAPN</sequence>
<accession>A0AAN5YDQ4</accession>
<dbReference type="SUPFAM" id="SSF55729">
    <property type="entry name" value="Acyl-CoA N-acyltransferases (Nat)"/>
    <property type="match status" value="1"/>
</dbReference>
<feature type="domain" description="N-acetyltransferase" evidence="1">
    <location>
        <begin position="72"/>
        <end position="220"/>
    </location>
</feature>
<organism evidence="2 3">
    <name type="scientific">Aspergillus lentulus</name>
    <dbReference type="NCBI Taxonomy" id="293939"/>
    <lineage>
        <taxon>Eukaryota</taxon>
        <taxon>Fungi</taxon>
        <taxon>Dikarya</taxon>
        <taxon>Ascomycota</taxon>
        <taxon>Pezizomycotina</taxon>
        <taxon>Eurotiomycetes</taxon>
        <taxon>Eurotiomycetidae</taxon>
        <taxon>Eurotiales</taxon>
        <taxon>Aspergillaceae</taxon>
        <taxon>Aspergillus</taxon>
        <taxon>Aspergillus subgen. Fumigati</taxon>
    </lineage>
</organism>
<evidence type="ECO:0000313" key="3">
    <source>
        <dbReference type="Proteomes" id="UP000649114"/>
    </source>
</evidence>
<comment type="caution">
    <text evidence="2">The sequence shown here is derived from an EMBL/GenBank/DDBJ whole genome shotgun (WGS) entry which is preliminary data.</text>
</comment>
<reference evidence="2" key="2">
    <citation type="submission" date="2020-04" db="EMBL/GenBank/DDBJ databases">
        <authorList>
            <person name="Santos R.A.C."/>
            <person name="Steenwyk J.L."/>
            <person name="Rivero-Menendez O."/>
            <person name="Mead M.E."/>
            <person name="Silva L.P."/>
            <person name="Bastos R.W."/>
            <person name="Alastruey-Izquierdo A."/>
            <person name="Goldman G.H."/>
            <person name="Rokas A."/>
        </authorList>
    </citation>
    <scope>NUCLEOTIDE SEQUENCE</scope>
    <source>
        <strain evidence="2">CNM-CM8927</strain>
    </source>
</reference>
<evidence type="ECO:0000313" key="2">
    <source>
        <dbReference type="EMBL" id="KAF4199305.1"/>
    </source>
</evidence>
<dbReference type="GO" id="GO:0016747">
    <property type="term" value="F:acyltransferase activity, transferring groups other than amino-acyl groups"/>
    <property type="evidence" value="ECO:0007669"/>
    <property type="project" value="InterPro"/>
</dbReference>
<dbReference type="AlphaFoldDB" id="A0AAN5YDQ4"/>
<dbReference type="Proteomes" id="UP000649114">
    <property type="component" value="Unassembled WGS sequence"/>
</dbReference>
<dbReference type="EMBL" id="JAAAPU010000357">
    <property type="protein sequence ID" value="KAF4199305.1"/>
    <property type="molecule type" value="Genomic_DNA"/>
</dbReference>
<dbReference type="InterPro" id="IPR052523">
    <property type="entry name" value="Trichothecene_AcTrans"/>
</dbReference>
<dbReference type="PANTHER" id="PTHR42791:SF2">
    <property type="entry name" value="N-ACETYLTRANSFERASE DOMAIN-CONTAINING PROTEIN"/>
    <property type="match status" value="1"/>
</dbReference>
<protein>
    <recommendedName>
        <fullName evidence="1">N-acetyltransferase domain-containing protein</fullName>
    </recommendedName>
</protein>
<name>A0AAN5YDQ4_ASPLE</name>
<dbReference type="PROSITE" id="PS51186">
    <property type="entry name" value="GNAT"/>
    <property type="match status" value="1"/>
</dbReference>
<reference evidence="2" key="1">
    <citation type="journal article" date="2020" name="bioRxiv">
        <title>Genomic and phenotypic heterogeneity of clinical isolates of the human pathogens Aspergillus fumigatus, Aspergillus lentulus and Aspergillus fumigatiaffinis.</title>
        <authorList>
            <person name="dos Santos R.A.C."/>
            <person name="Steenwyk J.L."/>
            <person name="Rivero-Menendez O."/>
            <person name="Mead M.E."/>
            <person name="Silva L.P."/>
            <person name="Bastos R.W."/>
            <person name="Alastruey-Izquierdo A."/>
            <person name="Goldman G.H."/>
            <person name="Rokas A."/>
        </authorList>
    </citation>
    <scope>NUCLEOTIDE SEQUENCE</scope>
    <source>
        <strain evidence="2">CNM-CM8927</strain>
    </source>
</reference>
<dbReference type="PANTHER" id="PTHR42791">
    <property type="entry name" value="GNAT FAMILY ACETYLTRANSFERASE"/>
    <property type="match status" value="1"/>
</dbReference>
<dbReference type="Pfam" id="PF13673">
    <property type="entry name" value="Acetyltransf_10"/>
    <property type="match status" value="1"/>
</dbReference>
<dbReference type="InterPro" id="IPR016181">
    <property type="entry name" value="Acyl_CoA_acyltransferase"/>
</dbReference>
<gene>
    <name evidence="2" type="ORF">CNMCM8927_005488</name>
</gene>
<proteinExistence type="predicted"/>
<dbReference type="InterPro" id="IPR000182">
    <property type="entry name" value="GNAT_dom"/>
</dbReference>